<dbReference type="RefSeq" id="WP_222988782.1">
    <property type="nucleotide sequence ID" value="NZ_JAINVV010000003.1"/>
</dbReference>
<dbReference type="PROSITE" id="PS00061">
    <property type="entry name" value="ADH_SHORT"/>
    <property type="match status" value="1"/>
</dbReference>
<keyword evidence="2" id="KW-0560">Oxidoreductase</keyword>
<dbReference type="CDD" id="cd05233">
    <property type="entry name" value="SDR_c"/>
    <property type="match status" value="1"/>
</dbReference>
<dbReference type="EMBL" id="JAINVV010000003">
    <property type="protein sequence ID" value="MBY8821688.1"/>
    <property type="molecule type" value="Genomic_DNA"/>
</dbReference>
<dbReference type="NCBIfam" id="NF009467">
    <property type="entry name" value="PRK12826.1-3"/>
    <property type="match status" value="1"/>
</dbReference>
<comment type="similarity">
    <text evidence="1">Belongs to the short-chain dehydrogenases/reductases (SDR) family.</text>
</comment>
<dbReference type="InterPro" id="IPR002347">
    <property type="entry name" value="SDR_fam"/>
</dbReference>
<dbReference type="InterPro" id="IPR036291">
    <property type="entry name" value="NAD(P)-bd_dom_sf"/>
</dbReference>
<dbReference type="InterPro" id="IPR020904">
    <property type="entry name" value="Sc_DH/Rdtase_CS"/>
</dbReference>
<gene>
    <name evidence="4" type="ORF">K7G82_05250</name>
</gene>
<reference evidence="4 5" key="1">
    <citation type="submission" date="2021-08" db="EMBL/GenBank/DDBJ databases">
        <authorList>
            <person name="Tuo L."/>
        </authorList>
    </citation>
    <scope>NUCLEOTIDE SEQUENCE [LARGE SCALE GENOMIC DNA]</scope>
    <source>
        <strain evidence="4 5">JCM 31229</strain>
    </source>
</reference>
<keyword evidence="3" id="KW-0520">NAD</keyword>
<evidence type="ECO:0000256" key="1">
    <source>
        <dbReference type="ARBA" id="ARBA00006484"/>
    </source>
</evidence>
<comment type="caution">
    <text evidence="4">The sequence shown here is derived from an EMBL/GenBank/DDBJ whole genome shotgun (WGS) entry which is preliminary data.</text>
</comment>
<evidence type="ECO:0000256" key="2">
    <source>
        <dbReference type="ARBA" id="ARBA00023002"/>
    </source>
</evidence>
<dbReference type="PANTHER" id="PTHR24321:SF8">
    <property type="entry name" value="ESTRADIOL 17-BETA-DEHYDROGENASE 8-RELATED"/>
    <property type="match status" value="1"/>
</dbReference>
<keyword evidence="5" id="KW-1185">Reference proteome</keyword>
<dbReference type="PRINTS" id="PR00081">
    <property type="entry name" value="GDHRDH"/>
</dbReference>
<dbReference type="PANTHER" id="PTHR24321">
    <property type="entry name" value="DEHYDROGENASES, SHORT CHAIN"/>
    <property type="match status" value="1"/>
</dbReference>
<evidence type="ECO:0000313" key="4">
    <source>
        <dbReference type="EMBL" id="MBY8821688.1"/>
    </source>
</evidence>
<protein>
    <submittedName>
        <fullName evidence="4">Mycofactocin-coupled SDR family oxidoreductase</fullName>
    </submittedName>
</protein>
<dbReference type="SUPFAM" id="SSF51735">
    <property type="entry name" value="NAD(P)-binding Rossmann-fold domains"/>
    <property type="match status" value="1"/>
</dbReference>
<dbReference type="NCBIfam" id="TIGR03971">
    <property type="entry name" value="SDR_subfam_1"/>
    <property type="match status" value="1"/>
</dbReference>
<dbReference type="Pfam" id="PF13561">
    <property type="entry name" value="adh_short_C2"/>
    <property type="match status" value="1"/>
</dbReference>
<evidence type="ECO:0000256" key="3">
    <source>
        <dbReference type="ARBA" id="ARBA00023027"/>
    </source>
</evidence>
<evidence type="ECO:0000313" key="5">
    <source>
        <dbReference type="Proteomes" id="UP000706039"/>
    </source>
</evidence>
<sequence>MSGRFEGRVAFVTGAARGQGRAIAVGFAREGADVIAVDVCGAVAADSPAAAPADFDETVAAVEAHGRRIVARHADIRDLAALETVLEEGAGQFGRLDFVCANAGIAGMGPADALSEDQWDTMVDVNLSGAWRTCRAAIPHLKRQKGGAIVFTASATGLKALPGVAHYSAAKHGVIGLMHALAVELGPHWIRVNAVCSTTVKTPLIAHEGHYKLFRPDLDRPTEADVVKAASRINALPVPWIEAEDVSNAILWLCSDEARYVTGAALPVDAGFCVK</sequence>
<proteinExistence type="inferred from homology"/>
<dbReference type="InterPro" id="IPR023985">
    <property type="entry name" value="SDR_subfam_1"/>
</dbReference>
<dbReference type="Proteomes" id="UP000706039">
    <property type="component" value="Unassembled WGS sequence"/>
</dbReference>
<dbReference type="Gene3D" id="3.40.50.720">
    <property type="entry name" value="NAD(P)-binding Rossmann-like Domain"/>
    <property type="match status" value="1"/>
</dbReference>
<accession>A0ABS7PKC7</accession>
<dbReference type="PRINTS" id="PR00080">
    <property type="entry name" value="SDRFAMILY"/>
</dbReference>
<organism evidence="4 5">
    <name type="scientific">Sphingomonas colocasiae</name>
    <dbReference type="NCBI Taxonomy" id="1848973"/>
    <lineage>
        <taxon>Bacteria</taxon>
        <taxon>Pseudomonadati</taxon>
        <taxon>Pseudomonadota</taxon>
        <taxon>Alphaproteobacteria</taxon>
        <taxon>Sphingomonadales</taxon>
        <taxon>Sphingomonadaceae</taxon>
        <taxon>Sphingomonas</taxon>
    </lineage>
</organism>
<name>A0ABS7PKC7_9SPHN</name>